<protein>
    <submittedName>
        <fullName evidence="2">Uncharacterized protein</fullName>
    </submittedName>
</protein>
<evidence type="ECO:0000313" key="4">
    <source>
        <dbReference type="Proteomes" id="UP000297725"/>
    </source>
</evidence>
<dbReference type="EMBL" id="SRHU01000018">
    <property type="protein sequence ID" value="TFZ41897.1"/>
    <property type="molecule type" value="Genomic_DNA"/>
</dbReference>
<keyword evidence="3" id="KW-1185">Reference proteome</keyword>
<dbReference type="Proteomes" id="UP000296883">
    <property type="component" value="Chromosome"/>
</dbReference>
<evidence type="ECO:0000313" key="1">
    <source>
        <dbReference type="EMBL" id="QCA28242.1"/>
    </source>
</evidence>
<proteinExistence type="predicted"/>
<gene>
    <name evidence="2" type="ORF">E4031_04695</name>
    <name evidence="1" type="ORF">E4Z98_02515</name>
</gene>
<sequence length="75" mass="9136">MNWKAFFEELQQLMNDSNDKMTQYPLVSEEYWVWFINEVGLIAKKYNDHPLVWNFLNSLVDFQNDNYKQVVNEGR</sequence>
<evidence type="ECO:0000313" key="3">
    <source>
        <dbReference type="Proteomes" id="UP000296883"/>
    </source>
</evidence>
<reference evidence="1 3" key="2">
    <citation type="journal article" date="2020" name="Int. J. Syst. Evol. Microbiol.">
        <title>Vagococcus xieshaowenii sp. nov., isolated from snow finch (Montifringilla taczanowskii) cloacal content.</title>
        <authorList>
            <person name="Ge Y."/>
            <person name="Yang J."/>
            <person name="Lai X.H."/>
            <person name="Zhang G."/>
            <person name="Jin D."/>
            <person name="Lu S."/>
            <person name="Wang B."/>
            <person name="Huang Y."/>
            <person name="Huang Y."/>
            <person name="Ren Z."/>
            <person name="Zhang X."/>
            <person name="Xu J."/>
        </authorList>
    </citation>
    <scope>NUCLEOTIDE SEQUENCE [LARGE SCALE GENOMIC DNA]</scope>
    <source>
        <strain evidence="3">personal::cf-49</strain>
        <strain evidence="1">Personal::cf-49</strain>
    </source>
</reference>
<accession>A0AAJ5EEH7</accession>
<organism evidence="2 4">
    <name type="scientific">Vagococcus xieshaowenii</name>
    <dbReference type="NCBI Taxonomy" id="2562451"/>
    <lineage>
        <taxon>Bacteria</taxon>
        <taxon>Bacillati</taxon>
        <taxon>Bacillota</taxon>
        <taxon>Bacilli</taxon>
        <taxon>Lactobacillales</taxon>
        <taxon>Enterococcaceae</taxon>
        <taxon>Vagococcus</taxon>
    </lineage>
</organism>
<dbReference type="RefSeq" id="WP_135254285.1">
    <property type="nucleotide sequence ID" value="NZ_CP038865.1"/>
</dbReference>
<dbReference type="EMBL" id="CP038865">
    <property type="protein sequence ID" value="QCA28242.1"/>
    <property type="molecule type" value="Genomic_DNA"/>
</dbReference>
<evidence type="ECO:0000313" key="2">
    <source>
        <dbReference type="EMBL" id="TFZ41897.1"/>
    </source>
</evidence>
<name>A0AAJ5EEH7_9ENTE</name>
<reference evidence="2 4" key="1">
    <citation type="submission" date="2019-03" db="EMBL/GenBank/DDBJ databases">
        <title>Vagococcus sp. was isolated fron gut of Carduelis flavirostris.</title>
        <authorList>
            <person name="Ge Y."/>
        </authorList>
    </citation>
    <scope>NUCLEOTIDE SEQUENCE [LARGE SCALE GENOMIC DNA]</scope>
    <source>
        <strain evidence="2 4">CF-210</strain>
    </source>
</reference>
<dbReference type="Proteomes" id="UP000297725">
    <property type="component" value="Unassembled WGS sequence"/>
</dbReference>
<dbReference type="AlphaFoldDB" id="A0AAJ5EEH7"/>